<dbReference type="Proteomes" id="UP000004277">
    <property type="component" value="Unassembled WGS sequence"/>
</dbReference>
<comment type="caution">
    <text evidence="1">The sequence shown here is derived from an EMBL/GenBank/DDBJ whole genome shotgun (WGS) entry which is preliminary data.</text>
</comment>
<evidence type="ECO:0000313" key="2">
    <source>
        <dbReference type="Proteomes" id="UP000004277"/>
    </source>
</evidence>
<dbReference type="EMBL" id="AKCV02000022">
    <property type="protein sequence ID" value="TMS57588.1"/>
    <property type="molecule type" value="Genomic_DNA"/>
</dbReference>
<name>A0ACD3SN33_9BURK</name>
<evidence type="ECO:0000313" key="1">
    <source>
        <dbReference type="EMBL" id="TMS57588.1"/>
    </source>
</evidence>
<accession>A0ACD3SN33</accession>
<sequence>MRDMRMPRHHTPEQGAQHAGNGNSQPPADRRRRLMHLFDHFANSATRHAGSPLAFFLATMIVVVWGITGPMFQFSETWQLVINTGTTIITFLMVFLIQQSQNKDSVAVHLKLNELLASHRAASNHLISIEELDEDELRQLSDYYRHLADLADREGGVKRSHSIDEADENHAAKARAWQSRRGTAQLMPAVAEDHGKNTE</sequence>
<reference evidence="1" key="1">
    <citation type="submission" date="2019-05" db="EMBL/GenBank/DDBJ databases">
        <title>Revised genome assembly of Burkholderiaceae (previously Ralstonia) sp. PBA.</title>
        <authorList>
            <person name="Gan H.M."/>
        </authorList>
    </citation>
    <scope>NUCLEOTIDE SEQUENCE</scope>
    <source>
        <strain evidence="1">PBA</strain>
    </source>
</reference>
<protein>
    <submittedName>
        <fullName evidence="1">Low affinity iron permease family protein</fullName>
    </submittedName>
</protein>
<gene>
    <name evidence="1" type="ORF">MW7_011905</name>
</gene>
<keyword evidence="2" id="KW-1185">Reference proteome</keyword>
<proteinExistence type="predicted"/>
<organism evidence="1 2">
    <name type="scientific">Imbroritus primus</name>
    <dbReference type="NCBI Taxonomy" id="3058603"/>
    <lineage>
        <taxon>Bacteria</taxon>
        <taxon>Pseudomonadati</taxon>
        <taxon>Pseudomonadota</taxon>
        <taxon>Betaproteobacteria</taxon>
        <taxon>Burkholderiales</taxon>
        <taxon>Burkholderiaceae</taxon>
        <taxon>Imbroritus</taxon>
    </lineage>
</organism>